<comment type="caution">
    <text evidence="1">The sequence shown here is derived from an EMBL/GenBank/DDBJ whole genome shotgun (WGS) entry which is preliminary data.</text>
</comment>
<name>A0ABD5PPG2_9EURY</name>
<organism evidence="1 2">
    <name type="scientific">Halosolutus amylolyticus</name>
    <dbReference type="NCBI Taxonomy" id="2932267"/>
    <lineage>
        <taxon>Archaea</taxon>
        <taxon>Methanobacteriati</taxon>
        <taxon>Methanobacteriota</taxon>
        <taxon>Stenosarchaea group</taxon>
        <taxon>Halobacteria</taxon>
        <taxon>Halobacteriales</taxon>
        <taxon>Natrialbaceae</taxon>
        <taxon>Halosolutus</taxon>
    </lineage>
</organism>
<sequence>MSLVLVGAVLSLCLLPSLFFFGLWHGLLRMQGSSLLSRTRTRAGYTDTDPAVTWSDVVDAYTDPRKNLFAPPSESRSSTTRDGQCGVCATENDSVASFCHNCFRKLE</sequence>
<evidence type="ECO:0000313" key="2">
    <source>
        <dbReference type="Proteomes" id="UP001595898"/>
    </source>
</evidence>
<dbReference type="Proteomes" id="UP001595898">
    <property type="component" value="Unassembled WGS sequence"/>
</dbReference>
<keyword evidence="2" id="KW-1185">Reference proteome</keyword>
<accession>A0ABD5PPG2</accession>
<gene>
    <name evidence="1" type="ORF">ACFO5R_10485</name>
</gene>
<dbReference type="AlphaFoldDB" id="A0ABD5PPG2"/>
<proteinExistence type="predicted"/>
<reference evidence="1 2" key="1">
    <citation type="journal article" date="2019" name="Int. J. Syst. Evol. Microbiol.">
        <title>The Global Catalogue of Microorganisms (GCM) 10K type strain sequencing project: providing services to taxonomists for standard genome sequencing and annotation.</title>
        <authorList>
            <consortium name="The Broad Institute Genomics Platform"/>
            <consortium name="The Broad Institute Genome Sequencing Center for Infectious Disease"/>
            <person name="Wu L."/>
            <person name="Ma J."/>
        </authorList>
    </citation>
    <scope>NUCLEOTIDE SEQUENCE [LARGE SCALE GENOMIC DNA]</scope>
    <source>
        <strain evidence="1 2">WLHS5</strain>
    </source>
</reference>
<dbReference type="RefSeq" id="WP_250141751.1">
    <property type="nucleotide sequence ID" value="NZ_JALIQP010000004.1"/>
</dbReference>
<protein>
    <submittedName>
        <fullName evidence="1">Zinc ribbon domain-containing protein</fullName>
    </submittedName>
</protein>
<evidence type="ECO:0000313" key="1">
    <source>
        <dbReference type="EMBL" id="MFC4542353.1"/>
    </source>
</evidence>
<dbReference type="EMBL" id="JBHSFA010000005">
    <property type="protein sequence ID" value="MFC4542353.1"/>
    <property type="molecule type" value="Genomic_DNA"/>
</dbReference>